<evidence type="ECO:0000313" key="3">
    <source>
        <dbReference type="Proteomes" id="UP000553193"/>
    </source>
</evidence>
<feature type="transmembrane region" description="Helical" evidence="1">
    <location>
        <begin position="72"/>
        <end position="92"/>
    </location>
</feature>
<keyword evidence="3" id="KW-1185">Reference proteome</keyword>
<dbReference type="PANTHER" id="PTHR31876">
    <property type="entry name" value="COV-LIKE PROTEIN 1"/>
    <property type="match status" value="1"/>
</dbReference>
<gene>
    <name evidence="2" type="ORF">GGQ83_002468</name>
</gene>
<dbReference type="PANTHER" id="PTHR31876:SF26">
    <property type="entry name" value="PROTEIN LIKE COV 2"/>
    <property type="match status" value="1"/>
</dbReference>
<feature type="transmembrane region" description="Helical" evidence="1">
    <location>
        <begin position="16"/>
        <end position="38"/>
    </location>
</feature>
<dbReference type="Proteomes" id="UP000553193">
    <property type="component" value="Unassembled WGS sequence"/>
</dbReference>
<name>A0A840AEZ1_9PROT</name>
<sequence length="229" mass="24717">MSNPDARQGLRSAGRYLLVGVLTAAPLAITWLIVDFLFRQLSALGRPLVRAAALALNPDNPAAARAMANETVVSIVATIAVLALLWLLGWMASRMVGQRLIAVMEWLIGRIPFVEKIYGATKRFLNVAGTQQEGGQRVVLIDFPSPEMKAVGLVTRVLKDSSTGDELAVVYVPTSPNPTSGYIEIVPITALTWTDWTFDEAMAFIVTGGSNAPDTVNYSQRGRPLRPPG</sequence>
<dbReference type="Pfam" id="PF04367">
    <property type="entry name" value="DUF502"/>
    <property type="match status" value="1"/>
</dbReference>
<comment type="caution">
    <text evidence="2">The sequence shown here is derived from an EMBL/GenBank/DDBJ whole genome shotgun (WGS) entry which is preliminary data.</text>
</comment>
<protein>
    <submittedName>
        <fullName evidence="2">Putative membrane protein</fullName>
    </submittedName>
</protein>
<keyword evidence="1" id="KW-0472">Membrane</keyword>
<reference evidence="2 3" key="1">
    <citation type="submission" date="2020-08" db="EMBL/GenBank/DDBJ databases">
        <title>Genomic Encyclopedia of Type Strains, Phase IV (KMG-IV): sequencing the most valuable type-strain genomes for metagenomic binning, comparative biology and taxonomic classification.</title>
        <authorList>
            <person name="Goeker M."/>
        </authorList>
    </citation>
    <scope>NUCLEOTIDE SEQUENCE [LARGE SCALE GENOMIC DNA]</scope>
    <source>
        <strain evidence="2 3">DSM 19979</strain>
    </source>
</reference>
<organism evidence="2 3">
    <name type="scientific">Roseococcus suduntuyensis</name>
    <dbReference type="NCBI Taxonomy" id="455361"/>
    <lineage>
        <taxon>Bacteria</taxon>
        <taxon>Pseudomonadati</taxon>
        <taxon>Pseudomonadota</taxon>
        <taxon>Alphaproteobacteria</taxon>
        <taxon>Acetobacterales</taxon>
        <taxon>Roseomonadaceae</taxon>
        <taxon>Roseococcus</taxon>
    </lineage>
</organism>
<accession>A0A840AEZ1</accession>
<dbReference type="EMBL" id="JACIDJ010000004">
    <property type="protein sequence ID" value="MBB3899020.1"/>
    <property type="molecule type" value="Genomic_DNA"/>
</dbReference>
<dbReference type="RefSeq" id="WP_184384422.1">
    <property type="nucleotide sequence ID" value="NZ_JACIDJ010000004.1"/>
</dbReference>
<keyword evidence="1" id="KW-0812">Transmembrane</keyword>
<evidence type="ECO:0000256" key="1">
    <source>
        <dbReference type="SAM" id="Phobius"/>
    </source>
</evidence>
<dbReference type="InterPro" id="IPR007462">
    <property type="entry name" value="COV1-like"/>
</dbReference>
<proteinExistence type="predicted"/>
<dbReference type="AlphaFoldDB" id="A0A840AEZ1"/>
<keyword evidence="1" id="KW-1133">Transmembrane helix</keyword>
<evidence type="ECO:0000313" key="2">
    <source>
        <dbReference type="EMBL" id="MBB3899020.1"/>
    </source>
</evidence>